<gene>
    <name evidence="4" type="ORF">NDU88_004695</name>
</gene>
<name>A0AAV7RJZ3_PLEWA</name>
<dbReference type="PANTHER" id="PTHR33331:SF13">
    <property type="entry name" value="COILED-COIL DOMAIN CONTAINING 162"/>
    <property type="match status" value="1"/>
</dbReference>
<dbReference type="PANTHER" id="PTHR33331">
    <property type="entry name" value="COILED-COIL DOMAIN-CONTAINING PROTEIN 162"/>
    <property type="match status" value="1"/>
</dbReference>
<organism evidence="4 5">
    <name type="scientific">Pleurodeles waltl</name>
    <name type="common">Iberian ribbed newt</name>
    <dbReference type="NCBI Taxonomy" id="8319"/>
    <lineage>
        <taxon>Eukaryota</taxon>
        <taxon>Metazoa</taxon>
        <taxon>Chordata</taxon>
        <taxon>Craniata</taxon>
        <taxon>Vertebrata</taxon>
        <taxon>Euteleostomi</taxon>
        <taxon>Amphibia</taxon>
        <taxon>Batrachia</taxon>
        <taxon>Caudata</taxon>
        <taxon>Salamandroidea</taxon>
        <taxon>Salamandridae</taxon>
        <taxon>Pleurodelinae</taxon>
        <taxon>Pleurodeles</taxon>
    </lineage>
</organism>
<keyword evidence="1" id="KW-0175">Coiled coil</keyword>
<feature type="region of interest" description="Disordered" evidence="2">
    <location>
        <begin position="2329"/>
        <end position="2368"/>
    </location>
</feature>
<reference evidence="4" key="1">
    <citation type="journal article" date="2022" name="bioRxiv">
        <title>Sequencing and chromosome-scale assembly of the giantPleurodeles waltlgenome.</title>
        <authorList>
            <person name="Brown T."/>
            <person name="Elewa A."/>
            <person name="Iarovenko S."/>
            <person name="Subramanian E."/>
            <person name="Araus A.J."/>
            <person name="Petzold A."/>
            <person name="Susuki M."/>
            <person name="Suzuki K.-i.T."/>
            <person name="Hayashi T."/>
            <person name="Toyoda A."/>
            <person name="Oliveira C."/>
            <person name="Osipova E."/>
            <person name="Leigh N.D."/>
            <person name="Simon A."/>
            <person name="Yun M.H."/>
        </authorList>
    </citation>
    <scope>NUCLEOTIDE SEQUENCE</scope>
    <source>
        <strain evidence="4">20211129_DDA</strain>
        <tissue evidence="4">Liver</tissue>
    </source>
</reference>
<proteinExistence type="predicted"/>
<feature type="compositionally biased region" description="Polar residues" evidence="2">
    <location>
        <begin position="2292"/>
        <end position="2304"/>
    </location>
</feature>
<evidence type="ECO:0000313" key="5">
    <source>
        <dbReference type="Proteomes" id="UP001066276"/>
    </source>
</evidence>
<feature type="region of interest" description="Disordered" evidence="2">
    <location>
        <begin position="2277"/>
        <end position="2304"/>
    </location>
</feature>
<dbReference type="EMBL" id="JANPWB010000009">
    <property type="protein sequence ID" value="KAJ1151916.1"/>
    <property type="molecule type" value="Genomic_DNA"/>
</dbReference>
<comment type="caution">
    <text evidence="4">The sequence shown here is derived from an EMBL/GenBank/DDBJ whole genome shotgun (WGS) entry which is preliminary data.</text>
</comment>
<dbReference type="Proteomes" id="UP001066276">
    <property type="component" value="Chromosome 5"/>
</dbReference>
<dbReference type="InterPro" id="IPR040401">
    <property type="entry name" value="CCDC162"/>
</dbReference>
<keyword evidence="5" id="KW-1185">Reference proteome</keyword>
<protein>
    <recommendedName>
        <fullName evidence="3">DUF4549 domain-containing protein</fullName>
    </recommendedName>
</protein>
<feature type="domain" description="DUF4549" evidence="3">
    <location>
        <begin position="142"/>
        <end position="283"/>
    </location>
</feature>
<evidence type="ECO:0000259" key="3">
    <source>
        <dbReference type="Pfam" id="PF15082"/>
    </source>
</evidence>
<dbReference type="Pfam" id="PF15082">
    <property type="entry name" value="DUF4549"/>
    <property type="match status" value="1"/>
</dbReference>
<feature type="region of interest" description="Disordered" evidence="2">
    <location>
        <begin position="364"/>
        <end position="389"/>
    </location>
</feature>
<sequence>MQRIPRFKMRGLSRGKDRAEMVEISGRTGGAGCVVLVEFSVCVACREFQDSECGDCLEGKDCGDRWESWSRGAPAESVRSTYCLVPPYSNTQTEELSREDCSALWDPHPPRTEGLLRVRPRRVKCQRGRGCQHRRMQDMSEAYKISFMERVQHLEEELALQLAELKTEIENNGILQGTPNRAYSSVTIPKEISYFRHEREMILNKGLQVAEAKPLIVQADVMQQELESCLRREYAVDNVPLLLHQFYTNRIQQLVRSKYLHMLRWKRFCQHSSTIEQLYPLYQKQVALVMQEYNDALQRAKRLSTARENLLTGQTHSVNLVTLEDLVIYLQWLVCHLHSIRNIHNYLRILQYLPISDKAEQAIEKQSKVAQGSKDTDSHTARSESSASEAFLTARQKTAYLGVSESPGNLPSVPVLSTGPHFTPSVKSSSSVMQSDGFCLNGLVSLLPQHMTETDELKPQLQELLSHFKIGYDVEDLRNTASEMELYTMVASQFRSVFMKQQTMRTFPVYDTGAAVADKWGFSGYTMALKKKANWIPFVKVKPKRDPWQQKLMTKLKQHKKVDELLRIQSEAIKVSSADRVMEALQEHAASVLEPVPVKGVSSHPSHHIWAQIYDSSYVESQRENCDENISVLQGFKVTDSTDFNKRPLSSRKKKETGYSYQTTMQLLGLEESADDGSKDPVMMRGAYLSFLLLRHLRIRELQRVCLGILNYFRSVERTLTISIAGLTLNAGHLVPTIGEEPCWVNAARGGSGTSEGLGSHHYMHHTPADYQVHSAQFMELSEIENHDDFYTLKDGCLHSQDPRGAYIVYDVALRDFKALEKQLLLVASQFIEKDKNLIASRSVSGDLDISAWAHANVDRFAVLLDLWTCEVALLENKQQLLDCYYEAYQHALDPEERFALSQVISDITYRRPRFDFSQSYFVQAYKDECVCLRLHLQLVKEILNKQIDSQREYVQRIWQEERNGGVYEFGLPLNIISKQLISINNSCPALKNIYLLEFHPSLGLACLIPKALEHICQEFQQLCRPQTGSQVTSVEKQVLQLALDEWLNMKLPGSSFNTQVQRDLFADVMIEDPLMLRDIGLYVVESTDDEEQKYGKGKQVFITQTFSKILELITLRHRLMETALEAAQLSRLYRMFAAEMGFEEFHLYLRPVQFEFATNKGQVDILPPTFITAVLEDANSVDRYIPSTLMLGIHEVEESQVGKFSFHTRDGVIQLLSKAGVENLQVALACQVTQKNALLVAVQLASFCGPFQQPSQGNEMKDHHQGTRNQLGTARSEISLWSGKDIDNTLLAKPSPHHVADQPVFGLKKRIPECFVSMQLEKVGLRDMMLNTFIQRKQSMGTVMKNADEVEKVKRKLLIDYCQSFSHRMSHYAIRGQIIANCNSLKALLEDFPTIRNTNFMIGQPQEKRGEKESREGLKADPRIFQERSRCLMSTDGRAVLNLWYIPHPSEVLIMFKTLPERAAFKALSQMLQIVAALRDIVSYILSFAQLGNPSGSSGSQKAQSLMADWGGLEGIGSELRELQRLIDSLPSPQDPKAVAQLLTVRRDVMFMQFDAAVRHLIREAFLSSGNLSAYTSTTENMFHGLPPLSSSVVKSAFASQLPLPQPLDPRKHRTFMLFPWRTFLSDGGLFPVLISNLCNTEYHMQLCLCGLSDQDRTVAHGELVGAQLLMEDVLQNNYESNKLNSEDLEGKETPYLNEKQQTPVETRQLSANQHQNVWKTSEELHGLHNPITAYSLLRSFLKLWKQLELFKDVWGRLKLSVEEINSVALYKQFSELYRVDILYPSLKALARQMGKEDEFEALLTSTQNIHPPKGASEITIRSRQLQRILEGLEIHMIHEVQKKINKEITMVISERAREDRGLPTELWKHPVMKENFSATRPHILEQFVQRLMENCQDSDTEITFGKDHLQRCLTILGCDIMARERSNYETYSMFYENVLQQEHQLLYQKEQELQAIESGQQQVDSSTIQTAELSHELVLEVTALRTKLSDVEEGHISLKERVKKEVQNEYETLVRTLFGICINLKSRLDEYHINMHKQVCELISDVRKECLDNIIDLKMKFGATKDDNTLKENLATHQELQTMRDENSRLEELVCKLKALGTWKETIKQGKLREQLRNVEAESIQNKKDSLKVKMVAEQEVALLREQLRAVQKALVKSQAESEKVKKQLDKQKQLLTETEHRLSQENRSRQHLDHMKAASMEKLLEDIGDKEQRLQSLAEEAEKSSKWNHLQQNKVKKEIRQIRSRLCQERSLKLDAFHRVDELQTQVYDLETATPQRNSSAGMRRKSPSLLSYSAGTSRTHSAGPAMYAALSAYSAPSLLREYQQSSASSELRASGLTDGGTEGRIQRPKTVPSRCRNRTGDLPGATHHTILQQLQELRLNIK</sequence>
<evidence type="ECO:0000256" key="2">
    <source>
        <dbReference type="SAM" id="MobiDB-lite"/>
    </source>
</evidence>
<evidence type="ECO:0000256" key="1">
    <source>
        <dbReference type="SAM" id="Coils"/>
    </source>
</evidence>
<evidence type="ECO:0000313" key="4">
    <source>
        <dbReference type="EMBL" id="KAJ1151916.1"/>
    </source>
</evidence>
<dbReference type="InterPro" id="IPR029376">
    <property type="entry name" value="DUF4549"/>
</dbReference>
<feature type="coiled-coil region" evidence="1">
    <location>
        <begin position="2136"/>
        <end position="2227"/>
    </location>
</feature>
<accession>A0AAV7RJZ3</accession>